<accession>A0A845AJF4</accession>
<gene>
    <name evidence="7" type="ORF">GRI94_00925</name>
    <name evidence="8" type="ORF">GRI94_15015</name>
</gene>
<dbReference type="SUPFAM" id="SSF51905">
    <property type="entry name" value="FAD/NAD(P)-binding domain"/>
    <property type="match status" value="1"/>
</dbReference>
<reference evidence="7 9" key="1">
    <citation type="submission" date="2019-12" db="EMBL/GenBank/DDBJ databases">
        <title>Genomic-based taxomic classification of the family Erythrobacteraceae.</title>
        <authorList>
            <person name="Xu L."/>
        </authorList>
    </citation>
    <scope>NUCLEOTIDE SEQUENCE [LARGE SCALE GENOMIC DNA]</scope>
    <source>
        <strain evidence="7 9">JCM 16677</strain>
    </source>
</reference>
<dbReference type="GO" id="GO:0016614">
    <property type="term" value="F:oxidoreductase activity, acting on CH-OH group of donors"/>
    <property type="evidence" value="ECO:0007669"/>
    <property type="project" value="InterPro"/>
</dbReference>
<organism evidence="7 9">
    <name type="scientific">Parerythrobacter jejuensis</name>
    <dbReference type="NCBI Taxonomy" id="795812"/>
    <lineage>
        <taxon>Bacteria</taxon>
        <taxon>Pseudomonadati</taxon>
        <taxon>Pseudomonadota</taxon>
        <taxon>Alphaproteobacteria</taxon>
        <taxon>Sphingomonadales</taxon>
        <taxon>Erythrobacteraceae</taxon>
        <taxon>Parerythrobacter</taxon>
    </lineage>
</organism>
<evidence type="ECO:0000256" key="1">
    <source>
        <dbReference type="ARBA" id="ARBA00001974"/>
    </source>
</evidence>
<dbReference type="Pfam" id="PF05199">
    <property type="entry name" value="GMC_oxred_C"/>
    <property type="match status" value="1"/>
</dbReference>
<dbReference type="Proteomes" id="UP000446786">
    <property type="component" value="Unassembled WGS sequence"/>
</dbReference>
<evidence type="ECO:0000313" key="8">
    <source>
        <dbReference type="EMBL" id="MXP33140.1"/>
    </source>
</evidence>
<dbReference type="PANTHER" id="PTHR42784:SF1">
    <property type="entry name" value="PYRANOSE 2-OXIDASE"/>
    <property type="match status" value="1"/>
</dbReference>
<dbReference type="InterPro" id="IPR036188">
    <property type="entry name" value="FAD/NAD-bd_sf"/>
</dbReference>
<comment type="cofactor">
    <cofactor evidence="1">
        <name>FAD</name>
        <dbReference type="ChEBI" id="CHEBI:57692"/>
    </cofactor>
</comment>
<keyword evidence="4" id="KW-0274">FAD</keyword>
<dbReference type="EMBL" id="WTYE01000001">
    <property type="protein sequence ID" value="MXP30380.1"/>
    <property type="molecule type" value="Genomic_DNA"/>
</dbReference>
<feature type="domain" description="Glucose-methanol-choline oxidoreductase C-terminal" evidence="6">
    <location>
        <begin position="369"/>
        <end position="498"/>
    </location>
</feature>
<dbReference type="InterPro" id="IPR007867">
    <property type="entry name" value="GMC_OxRtase_C"/>
</dbReference>
<dbReference type="RefSeq" id="WP_160777935.1">
    <property type="nucleotide sequence ID" value="NZ_BAAAZF010000001.1"/>
</dbReference>
<dbReference type="InterPro" id="IPR051473">
    <property type="entry name" value="P2Ox-like"/>
</dbReference>
<keyword evidence="5" id="KW-0560">Oxidoreductase</keyword>
<protein>
    <recommendedName>
        <fullName evidence="6">Glucose-methanol-choline oxidoreductase C-terminal domain-containing protein</fullName>
    </recommendedName>
</protein>
<dbReference type="EMBL" id="WTYE01000001">
    <property type="protein sequence ID" value="MXP33140.1"/>
    <property type="molecule type" value="Genomic_DNA"/>
</dbReference>
<proteinExistence type="inferred from homology"/>
<evidence type="ECO:0000256" key="4">
    <source>
        <dbReference type="ARBA" id="ARBA00022827"/>
    </source>
</evidence>
<evidence type="ECO:0000313" key="7">
    <source>
        <dbReference type="EMBL" id="MXP30380.1"/>
    </source>
</evidence>
<evidence type="ECO:0000256" key="3">
    <source>
        <dbReference type="ARBA" id="ARBA00022630"/>
    </source>
</evidence>
<evidence type="ECO:0000256" key="2">
    <source>
        <dbReference type="ARBA" id="ARBA00010790"/>
    </source>
</evidence>
<evidence type="ECO:0000259" key="6">
    <source>
        <dbReference type="Pfam" id="PF05199"/>
    </source>
</evidence>
<name>A0A845AJF4_9SPHN</name>
<evidence type="ECO:0000256" key="5">
    <source>
        <dbReference type="ARBA" id="ARBA00023002"/>
    </source>
</evidence>
<dbReference type="Gene3D" id="3.50.50.60">
    <property type="entry name" value="FAD/NAD(P)-binding domain"/>
    <property type="match status" value="2"/>
</dbReference>
<dbReference type="OrthoDB" id="9798604at2"/>
<keyword evidence="9" id="KW-1185">Reference proteome</keyword>
<dbReference type="PANTHER" id="PTHR42784">
    <property type="entry name" value="PYRANOSE 2-OXIDASE"/>
    <property type="match status" value="1"/>
</dbReference>
<comment type="similarity">
    <text evidence="2">Belongs to the GMC oxidoreductase family.</text>
</comment>
<evidence type="ECO:0000313" key="9">
    <source>
        <dbReference type="Proteomes" id="UP000446786"/>
    </source>
</evidence>
<dbReference type="AlphaFoldDB" id="A0A845AJF4"/>
<sequence>MILDPGKGDTLPAQVDFCVIGGGTIGLPIALELSRATKAPVLCLESGEAAQEADTHPLHTVEHEASEYAGAQAGRFRGLGGTSARWGGALIPFQPADMARWPVASEDLAPFLSQVETMFGLDAGEYAPPGSEADLGPDLSARLAKWPPFAKRNVASLLRDDLDRSENCRVALNTTVTGIEPGDDGVILTVATPDRMRSTLVARRVIIAAGAIETTRLALLLDRTMDGAVRRVSPSLGQYFSDHLSIAIGQIDPADRAALNHQFGFRFAPSGMMRNLRFELADGSGARGVVPPGFVHIGYETDGTGGFDHLRDAMQSIQRRKVPGLRTIAGLARHAPWLVRAIAWRYRHKRQLFPDRADLVAHGVIEQIPDAANRITLSEQATDAFGTPLPAIRWQVGQRDIANMNILAELFEREWKASPLHQAGTFARFEPAQIEDAVRHSGGIYHPTGSTRMGTSAADGVVDADLRLFAEPRIQLCSTSVLPSGGGANPTMTALLLAMRLVAQHARPE</sequence>
<dbReference type="SUPFAM" id="SSF54373">
    <property type="entry name" value="FAD-linked reductases, C-terminal domain"/>
    <property type="match status" value="1"/>
</dbReference>
<comment type="caution">
    <text evidence="7">The sequence shown here is derived from an EMBL/GenBank/DDBJ whole genome shotgun (WGS) entry which is preliminary data.</text>
</comment>
<keyword evidence="3" id="KW-0285">Flavoprotein</keyword>